<dbReference type="Proteomes" id="UP000241193">
    <property type="component" value="Unassembled WGS sequence"/>
</dbReference>
<dbReference type="InterPro" id="IPR002716">
    <property type="entry name" value="PIN_dom"/>
</dbReference>
<dbReference type="RefSeq" id="WP_107493817.1">
    <property type="nucleotide sequence ID" value="NZ_PZKC01000008.1"/>
</dbReference>
<feature type="domain" description="PIN" evidence="1">
    <location>
        <begin position="7"/>
        <end position="122"/>
    </location>
</feature>
<name>A0A2T4IEF3_9RHOO</name>
<accession>A0A2T4IEF3</accession>
<evidence type="ECO:0000259" key="1">
    <source>
        <dbReference type="Pfam" id="PF01850"/>
    </source>
</evidence>
<dbReference type="EMBL" id="PZKC01000008">
    <property type="protein sequence ID" value="PTD96157.1"/>
    <property type="molecule type" value="Genomic_DNA"/>
</dbReference>
<dbReference type="AlphaFoldDB" id="A0A2T4IEF3"/>
<evidence type="ECO:0000313" key="2">
    <source>
        <dbReference type="EMBL" id="PTD96157.1"/>
    </source>
</evidence>
<dbReference type="OrthoDB" id="196926at2"/>
<protein>
    <submittedName>
        <fullName evidence="2">VapC toxin family PIN domain ribonuclease</fullName>
    </submittedName>
</protein>
<dbReference type="Pfam" id="PF01850">
    <property type="entry name" value="PIN"/>
    <property type="match status" value="1"/>
</dbReference>
<dbReference type="SUPFAM" id="SSF88723">
    <property type="entry name" value="PIN domain-like"/>
    <property type="match status" value="1"/>
</dbReference>
<dbReference type="InterPro" id="IPR029060">
    <property type="entry name" value="PIN-like_dom_sf"/>
</dbReference>
<reference evidence="2 3" key="2">
    <citation type="submission" date="2018-04" db="EMBL/GenBank/DDBJ databases">
        <title>Thauera lacus sp. nov., isolated from an saline lake in Inner Mongolia, China.</title>
        <authorList>
            <person name="Liang Q.-Y."/>
        </authorList>
    </citation>
    <scope>NUCLEOTIDE SEQUENCE [LARGE SCALE GENOMIC DNA]</scope>
    <source>
        <strain evidence="2 3">D20</strain>
    </source>
</reference>
<proteinExistence type="predicted"/>
<keyword evidence="3" id="KW-1185">Reference proteome</keyword>
<comment type="caution">
    <text evidence="2">The sequence shown here is derived from an EMBL/GenBank/DDBJ whole genome shotgun (WGS) entry which is preliminary data.</text>
</comment>
<organism evidence="2 3">
    <name type="scientific">Pseudothauera lacus</name>
    <dbReference type="NCBI Taxonomy" id="2136175"/>
    <lineage>
        <taxon>Bacteria</taxon>
        <taxon>Pseudomonadati</taxon>
        <taxon>Pseudomonadota</taxon>
        <taxon>Betaproteobacteria</taxon>
        <taxon>Rhodocyclales</taxon>
        <taxon>Zoogloeaceae</taxon>
        <taxon>Pseudothauera</taxon>
    </lineage>
</organism>
<sequence>MLKTIADSGPLIALFEPAERNHVRVRSFIEGYDGILLTTWPVLTEVGHMLGHSVDRQLAFLQWVERGGVEVTAPGAGAVSLIRQFSEKYRDLPMDVADGSLIVLALESGVRDILTFDRDFDVYRLPDRSRFNNILASS</sequence>
<evidence type="ECO:0000313" key="3">
    <source>
        <dbReference type="Proteomes" id="UP000241193"/>
    </source>
</evidence>
<reference evidence="2 3" key="1">
    <citation type="submission" date="2018-03" db="EMBL/GenBank/DDBJ databases">
        <authorList>
            <person name="Keele B.F."/>
        </authorList>
    </citation>
    <scope>NUCLEOTIDE SEQUENCE [LARGE SCALE GENOMIC DNA]</scope>
    <source>
        <strain evidence="2 3">D20</strain>
    </source>
</reference>
<dbReference type="Gene3D" id="3.40.50.1010">
    <property type="entry name" value="5'-nuclease"/>
    <property type="match status" value="1"/>
</dbReference>
<gene>
    <name evidence="2" type="ORF">C8261_11325</name>
</gene>